<sequence>MDLPLSLPPRMQMVTTYLKEVKHSTDELRLWKSRSSCIHWLPFALMGVERATPAPHGRLPPAGPVFRTMTCGCWALRAPRTKRLSEREVGGNPRQQGDPESTPRGTHAHSRLPPASFPAARVLRAASAVRGLGSFAKPEFFHSSAPYKIPGTAVITTTAGSAPSTSILLWVADPGCAGAGFPGDSCMSATCLLRASIQLTFWRFYSSLVLSERRLRRPLQCSPAQLVCLFLYLALIASNIVRCTYLL</sequence>
<protein>
    <submittedName>
        <fullName evidence="3">Uncharacterized protein LOC118897952</fullName>
    </submittedName>
</protein>
<proteinExistence type="predicted"/>
<gene>
    <name evidence="3" type="primary">LOC118897952</name>
</gene>
<evidence type="ECO:0000313" key="2">
    <source>
        <dbReference type="Proteomes" id="UP000694857"/>
    </source>
</evidence>
<dbReference type="RefSeq" id="XP_036713545.1">
    <property type="nucleotide sequence ID" value="XM_036857650.1"/>
</dbReference>
<organism evidence="2 3">
    <name type="scientific">Balaenoptera musculus</name>
    <name type="common">Blue whale</name>
    <dbReference type="NCBI Taxonomy" id="9771"/>
    <lineage>
        <taxon>Eukaryota</taxon>
        <taxon>Metazoa</taxon>
        <taxon>Chordata</taxon>
        <taxon>Craniata</taxon>
        <taxon>Vertebrata</taxon>
        <taxon>Euteleostomi</taxon>
        <taxon>Mammalia</taxon>
        <taxon>Eutheria</taxon>
        <taxon>Laurasiatheria</taxon>
        <taxon>Artiodactyla</taxon>
        <taxon>Whippomorpha</taxon>
        <taxon>Cetacea</taxon>
        <taxon>Mysticeti</taxon>
        <taxon>Balaenopteridae</taxon>
        <taxon>Balaenoptera</taxon>
    </lineage>
</organism>
<reference evidence="3" key="1">
    <citation type="submission" date="2025-08" db="UniProtKB">
        <authorList>
            <consortium name="RefSeq"/>
        </authorList>
    </citation>
    <scope>IDENTIFICATION</scope>
    <source>
        <tissue evidence="3">Epidermis and Blubber</tissue>
    </source>
</reference>
<dbReference type="AlphaFoldDB" id="A0A8B8Y2A6"/>
<dbReference type="Proteomes" id="UP000694857">
    <property type="component" value="Chromosome 7"/>
</dbReference>
<keyword evidence="2" id="KW-1185">Reference proteome</keyword>
<accession>A0A8B8Y2A6</accession>
<feature type="region of interest" description="Disordered" evidence="1">
    <location>
        <begin position="84"/>
        <end position="113"/>
    </location>
</feature>
<evidence type="ECO:0000256" key="1">
    <source>
        <dbReference type="SAM" id="MobiDB-lite"/>
    </source>
</evidence>
<evidence type="ECO:0000313" key="3">
    <source>
        <dbReference type="RefSeq" id="XP_036713545.1"/>
    </source>
</evidence>
<dbReference type="KEGG" id="bmus:118897952"/>
<dbReference type="GeneID" id="118897952"/>
<name>A0A8B8Y2A6_BALMU</name>